<dbReference type="InterPro" id="IPR010264">
    <property type="entry name" value="Self-incomp_S1"/>
</dbReference>
<dbReference type="GO" id="GO:0060320">
    <property type="term" value="P:rejection of self pollen"/>
    <property type="evidence" value="ECO:0007669"/>
    <property type="project" value="UniProtKB-KW"/>
</dbReference>
<dbReference type="GO" id="GO:0005576">
    <property type="term" value="C:extracellular region"/>
    <property type="evidence" value="ECO:0007669"/>
    <property type="project" value="UniProtKB-SubCell"/>
</dbReference>
<dbReference type="Proteomes" id="UP000326939">
    <property type="component" value="Chromosome 3"/>
</dbReference>
<keyword evidence="3" id="KW-0713">Self-incompatibility</keyword>
<evidence type="ECO:0000313" key="7">
    <source>
        <dbReference type="EMBL" id="KAB5564868.1"/>
    </source>
</evidence>
<comment type="subcellular location">
    <subcellularLocation>
        <location evidence="1">Secreted</location>
    </subcellularLocation>
</comment>
<dbReference type="EMBL" id="VDCV01000003">
    <property type="protein sequence ID" value="KAB5564868.1"/>
    <property type="molecule type" value="Genomic_DNA"/>
</dbReference>
<accession>A0A5N5NCU4</accession>
<evidence type="ECO:0000256" key="5">
    <source>
        <dbReference type="ARBA" id="ARBA00022729"/>
    </source>
</evidence>
<name>A0A5N5NCU4_9ROSI</name>
<keyword evidence="6" id="KW-1133">Transmembrane helix</keyword>
<keyword evidence="6" id="KW-0812">Transmembrane</keyword>
<keyword evidence="8" id="KW-1185">Reference proteome</keyword>
<evidence type="ECO:0000256" key="4">
    <source>
        <dbReference type="ARBA" id="ARBA00022525"/>
    </source>
</evidence>
<proteinExistence type="inferred from homology"/>
<feature type="transmembrane region" description="Helical" evidence="6">
    <location>
        <begin position="6"/>
        <end position="23"/>
    </location>
</feature>
<dbReference type="AlphaFoldDB" id="A0A5N5NCU4"/>
<evidence type="ECO:0000256" key="3">
    <source>
        <dbReference type="ARBA" id="ARBA00022471"/>
    </source>
</evidence>
<keyword evidence="4" id="KW-0964">Secreted</keyword>
<evidence type="ECO:0000256" key="2">
    <source>
        <dbReference type="ARBA" id="ARBA00005581"/>
    </source>
</evidence>
<dbReference type="PANTHER" id="PTHR35630">
    <property type="entry name" value="LEGUMINOSIN GROUP486 SECRETED PEPTIDE"/>
    <property type="match status" value="1"/>
</dbReference>
<comment type="similarity">
    <text evidence="2">Belongs to the plant self-incompatibility (S1) protein family.</text>
</comment>
<dbReference type="PANTHER" id="PTHR35630:SF1">
    <property type="entry name" value="LEGUMINOSIN GROUP486 SECRETED PEPTIDE"/>
    <property type="match status" value="1"/>
</dbReference>
<protein>
    <submittedName>
        <fullName evidence="7">Uncharacterized protein</fullName>
    </submittedName>
</protein>
<comment type="caution">
    <text evidence="7">The sequence shown here is derived from an EMBL/GenBank/DDBJ whole genome shotgun (WGS) entry which is preliminary data.</text>
</comment>
<evidence type="ECO:0000256" key="1">
    <source>
        <dbReference type="ARBA" id="ARBA00004613"/>
    </source>
</evidence>
<evidence type="ECO:0000313" key="8">
    <source>
        <dbReference type="Proteomes" id="UP000326939"/>
    </source>
</evidence>
<evidence type="ECO:0000256" key="6">
    <source>
        <dbReference type="SAM" id="Phobius"/>
    </source>
</evidence>
<gene>
    <name evidence="7" type="ORF">DKX38_004922</name>
</gene>
<sequence length="254" mass="29511">MKVLTNIFLVVSLAMGIIFMSIYQPEYFYGLEYDVRVINGFKNNSSLPLVIWCSSNSGDLGGRALQEGDDFSWSLKTSFWGTSHFLCTMKWDAMRRKFDAFKVPRDLQRCSLFRKCSWLVREDGFYFSNDEVYWKKDFSCARPVEDQAEQNLPTVQIINSLPPNSPPLNVSCSSKNIELGARSFSAGQVYEFKVQQKDTYSCAAQWQRYIESWNGFELPRDENHGTVYWLVKKDGFYLSWDKASWVLENPWETG</sequence>
<reference evidence="8" key="1">
    <citation type="journal article" date="2019" name="Gigascience">
        <title>De novo genome assembly of the endangered Acer yangbiense, a plant species with extremely small populations endemic to Yunnan Province, China.</title>
        <authorList>
            <person name="Yang J."/>
            <person name="Wariss H.M."/>
            <person name="Tao L."/>
            <person name="Zhang R."/>
            <person name="Yun Q."/>
            <person name="Hollingsworth P."/>
            <person name="Dao Z."/>
            <person name="Luo G."/>
            <person name="Guo H."/>
            <person name="Ma Y."/>
            <person name="Sun W."/>
        </authorList>
    </citation>
    <scope>NUCLEOTIDE SEQUENCE [LARGE SCALE GENOMIC DNA]</scope>
    <source>
        <strain evidence="8">cv. br00</strain>
    </source>
</reference>
<keyword evidence="5" id="KW-0732">Signal</keyword>
<dbReference type="Pfam" id="PF05938">
    <property type="entry name" value="Self-incomp_S1"/>
    <property type="match status" value="2"/>
</dbReference>
<keyword evidence="6" id="KW-0472">Membrane</keyword>
<organism evidence="7 8">
    <name type="scientific">Salix brachista</name>
    <dbReference type="NCBI Taxonomy" id="2182728"/>
    <lineage>
        <taxon>Eukaryota</taxon>
        <taxon>Viridiplantae</taxon>
        <taxon>Streptophyta</taxon>
        <taxon>Embryophyta</taxon>
        <taxon>Tracheophyta</taxon>
        <taxon>Spermatophyta</taxon>
        <taxon>Magnoliopsida</taxon>
        <taxon>eudicotyledons</taxon>
        <taxon>Gunneridae</taxon>
        <taxon>Pentapetalae</taxon>
        <taxon>rosids</taxon>
        <taxon>fabids</taxon>
        <taxon>Malpighiales</taxon>
        <taxon>Salicaceae</taxon>
        <taxon>Saliceae</taxon>
        <taxon>Salix</taxon>
    </lineage>
</organism>